<dbReference type="InterPro" id="IPR000073">
    <property type="entry name" value="AB_hydrolase_1"/>
</dbReference>
<dbReference type="AlphaFoldDB" id="A0A4V3E7I8"/>
<protein>
    <submittedName>
        <fullName evidence="2">Alpha/beta hydrolase family protein</fullName>
    </submittedName>
</protein>
<evidence type="ECO:0000313" key="3">
    <source>
        <dbReference type="Proteomes" id="UP000295215"/>
    </source>
</evidence>
<dbReference type="Proteomes" id="UP000295215">
    <property type="component" value="Unassembled WGS sequence"/>
</dbReference>
<dbReference type="Gene3D" id="3.40.50.1820">
    <property type="entry name" value="alpha/beta hydrolase"/>
    <property type="match status" value="1"/>
</dbReference>
<organism evidence="2 3">
    <name type="scientific">Myroides indicus</name>
    <dbReference type="NCBI Taxonomy" id="1323422"/>
    <lineage>
        <taxon>Bacteria</taxon>
        <taxon>Pseudomonadati</taxon>
        <taxon>Bacteroidota</taxon>
        <taxon>Flavobacteriia</taxon>
        <taxon>Flavobacteriales</taxon>
        <taxon>Flavobacteriaceae</taxon>
        <taxon>Myroides</taxon>
    </lineage>
</organism>
<accession>A0A4V3E7I8</accession>
<dbReference type="InterPro" id="IPR050266">
    <property type="entry name" value="AB_hydrolase_sf"/>
</dbReference>
<dbReference type="InterPro" id="IPR029058">
    <property type="entry name" value="AB_hydrolase_fold"/>
</dbReference>
<dbReference type="GO" id="GO:0016020">
    <property type="term" value="C:membrane"/>
    <property type="evidence" value="ECO:0007669"/>
    <property type="project" value="TreeGrafter"/>
</dbReference>
<dbReference type="RefSeq" id="WP_133713749.1">
    <property type="nucleotide sequence ID" value="NZ_SOAG01000043.1"/>
</dbReference>
<dbReference type="PANTHER" id="PTHR43798:SF33">
    <property type="entry name" value="HYDROLASE, PUTATIVE (AFU_ORTHOLOGUE AFUA_2G14860)-RELATED"/>
    <property type="match status" value="1"/>
</dbReference>
<dbReference type="OrthoDB" id="9785847at2"/>
<dbReference type="PANTHER" id="PTHR43798">
    <property type="entry name" value="MONOACYLGLYCEROL LIPASE"/>
    <property type="match status" value="1"/>
</dbReference>
<dbReference type="Pfam" id="PF12697">
    <property type="entry name" value="Abhydrolase_6"/>
    <property type="match status" value="1"/>
</dbReference>
<evidence type="ECO:0000259" key="1">
    <source>
        <dbReference type="Pfam" id="PF12697"/>
    </source>
</evidence>
<dbReference type="GO" id="GO:0046464">
    <property type="term" value="P:acylglycerol catabolic process"/>
    <property type="evidence" value="ECO:0007669"/>
    <property type="project" value="TreeGrafter"/>
</dbReference>
<keyword evidence="3" id="KW-1185">Reference proteome</keyword>
<dbReference type="GO" id="GO:0047372">
    <property type="term" value="F:monoacylglycerol lipase activity"/>
    <property type="evidence" value="ECO:0007669"/>
    <property type="project" value="TreeGrafter"/>
</dbReference>
<evidence type="ECO:0000313" key="2">
    <source>
        <dbReference type="EMBL" id="TDS51091.1"/>
    </source>
</evidence>
<dbReference type="SUPFAM" id="SSF53474">
    <property type="entry name" value="alpha/beta-Hydrolases"/>
    <property type="match status" value="1"/>
</dbReference>
<comment type="caution">
    <text evidence="2">The sequence shown here is derived from an EMBL/GenBank/DDBJ whole genome shotgun (WGS) entry which is preliminary data.</text>
</comment>
<sequence length="275" mass="31861">MERAAGLFVNLISFFSVNKALFFVHKFFTTPRKGKLKSTALPLFLQKATSDFFEYRGEKVFVYHWNYKEVSKPLILLIHGWESNSSRWEQMQSYLGHDFRYIAFDAPSLGQSKGKDLNVKNYQEVINLAIRQFQPHFVIGHSLGAFSLFQQLSCQKYSCVQKVVILGSFDCFEVVVNQYFKLLGYNKRIVNSYQGYLEQLIGKPLSFYSCSIALQKVDVPVLCVHDINDSQVFYHETISFHQALKERNSKVITTRDLGHSLQHSNVCKAIEMFFK</sequence>
<reference evidence="2 3" key="1">
    <citation type="submission" date="2019-03" db="EMBL/GenBank/DDBJ databases">
        <title>Genomic Encyclopedia of Archaeal and Bacterial Type Strains, Phase II (KMG-II): from individual species to whole genera.</title>
        <authorList>
            <person name="Goeker M."/>
        </authorList>
    </citation>
    <scope>NUCLEOTIDE SEQUENCE [LARGE SCALE GENOMIC DNA]</scope>
    <source>
        <strain evidence="2 3">DSM 28213</strain>
    </source>
</reference>
<name>A0A4V3E7I8_9FLAO</name>
<dbReference type="EMBL" id="SOAG01000043">
    <property type="protein sequence ID" value="TDS51091.1"/>
    <property type="molecule type" value="Genomic_DNA"/>
</dbReference>
<proteinExistence type="predicted"/>
<feature type="domain" description="AB hydrolase-1" evidence="1">
    <location>
        <begin position="75"/>
        <end position="167"/>
    </location>
</feature>
<gene>
    <name evidence="2" type="ORF">C8P70_1436</name>
</gene>
<keyword evidence="2" id="KW-0378">Hydrolase</keyword>